<dbReference type="InterPro" id="IPR001650">
    <property type="entry name" value="Helicase_C-like"/>
</dbReference>
<dbReference type="GO" id="GO:0005829">
    <property type="term" value="C:cytosol"/>
    <property type="evidence" value="ECO:0007669"/>
    <property type="project" value="TreeGrafter"/>
</dbReference>
<organism evidence="13 14">
    <name type="scientific">Candidatus Methanoperedens nitratireducens</name>
    <dbReference type="NCBI Taxonomy" id="1392998"/>
    <lineage>
        <taxon>Archaea</taxon>
        <taxon>Methanobacteriati</taxon>
        <taxon>Methanobacteriota</taxon>
        <taxon>Stenosarchaea group</taxon>
        <taxon>Methanomicrobia</taxon>
        <taxon>Methanosarcinales</taxon>
        <taxon>ANME-2 cluster</taxon>
        <taxon>Candidatus Methanoperedentaceae</taxon>
        <taxon>Candidatus Methanoperedens</taxon>
    </lineage>
</organism>
<evidence type="ECO:0000313" key="13">
    <source>
        <dbReference type="EMBL" id="KCZ73136.1"/>
    </source>
</evidence>
<dbReference type="GO" id="GO:0016787">
    <property type="term" value="F:hydrolase activity"/>
    <property type="evidence" value="ECO:0007669"/>
    <property type="project" value="UniProtKB-KW"/>
</dbReference>
<dbReference type="CDD" id="cd09641">
    <property type="entry name" value="Cas3''_I"/>
    <property type="match status" value="1"/>
</dbReference>
<keyword evidence="9" id="KW-0051">Antiviral defense</keyword>
<evidence type="ECO:0000256" key="6">
    <source>
        <dbReference type="ARBA" id="ARBA00022801"/>
    </source>
</evidence>
<dbReference type="PATRIC" id="fig|1392998.3.peg.560"/>
<dbReference type="Gene3D" id="1.10.3210.30">
    <property type="match status" value="1"/>
</dbReference>
<evidence type="ECO:0000256" key="3">
    <source>
        <dbReference type="ARBA" id="ARBA00022722"/>
    </source>
</evidence>
<keyword evidence="3" id="KW-0540">Nuclease</keyword>
<comment type="caution">
    <text evidence="13">The sequence shown here is derived from an EMBL/GenBank/DDBJ whole genome shotgun (WGS) entry which is preliminary data.</text>
</comment>
<keyword evidence="5" id="KW-0547">Nucleotide-binding</keyword>
<dbReference type="PANTHER" id="PTHR47959">
    <property type="entry name" value="ATP-DEPENDENT RNA HELICASE RHLE-RELATED"/>
    <property type="match status" value="1"/>
</dbReference>
<dbReference type="GO" id="GO:0140097">
    <property type="term" value="F:catalytic activity, acting on DNA"/>
    <property type="evidence" value="ECO:0007669"/>
    <property type="project" value="UniProtKB-ARBA"/>
</dbReference>
<dbReference type="AlphaFoldDB" id="A0A062V204"/>
<dbReference type="PANTHER" id="PTHR47959:SF16">
    <property type="entry name" value="CRISPR-ASSOCIATED NUCLEASE_HELICASE CAS3-RELATED"/>
    <property type="match status" value="1"/>
</dbReference>
<dbReference type="OrthoDB" id="43851at2157"/>
<dbReference type="InterPro" id="IPR038257">
    <property type="entry name" value="CRISPR-assoc_Cas3_HD_sf"/>
</dbReference>
<dbReference type="GO" id="GO:0051607">
    <property type="term" value="P:defense response to virus"/>
    <property type="evidence" value="ECO:0007669"/>
    <property type="project" value="UniProtKB-KW"/>
</dbReference>
<evidence type="ECO:0000259" key="11">
    <source>
        <dbReference type="PROSITE" id="PS51194"/>
    </source>
</evidence>
<dbReference type="GO" id="GO:0046872">
    <property type="term" value="F:metal ion binding"/>
    <property type="evidence" value="ECO:0007669"/>
    <property type="project" value="UniProtKB-KW"/>
</dbReference>
<dbReference type="InterPro" id="IPR011545">
    <property type="entry name" value="DEAD/DEAH_box_helicase_dom"/>
</dbReference>
<dbReference type="NCBIfam" id="TIGR01596">
    <property type="entry name" value="cas3_HD"/>
    <property type="match status" value="1"/>
</dbReference>
<dbReference type="Gene3D" id="3.40.50.300">
    <property type="entry name" value="P-loop containing nucleotide triphosphate hydrolases"/>
    <property type="match status" value="2"/>
</dbReference>
<dbReference type="RefSeq" id="WP_048088334.1">
    <property type="nucleotide sequence ID" value="NZ_JMIY01000001.1"/>
</dbReference>
<dbReference type="PROSITE" id="PS51192">
    <property type="entry name" value="HELICASE_ATP_BIND_1"/>
    <property type="match status" value="1"/>
</dbReference>
<evidence type="ECO:0000313" key="14">
    <source>
        <dbReference type="Proteomes" id="UP000027153"/>
    </source>
</evidence>
<evidence type="ECO:0000259" key="12">
    <source>
        <dbReference type="PROSITE" id="PS51643"/>
    </source>
</evidence>
<keyword evidence="7" id="KW-0347">Helicase</keyword>
<dbReference type="SMART" id="SM00487">
    <property type="entry name" value="DEXDc"/>
    <property type="match status" value="1"/>
</dbReference>
<dbReference type="InterPro" id="IPR027417">
    <property type="entry name" value="P-loop_NTPase"/>
</dbReference>
<keyword evidence="13" id="KW-0255">Endonuclease</keyword>
<dbReference type="InterPro" id="IPR054712">
    <property type="entry name" value="Cas3-like_dom"/>
</dbReference>
<dbReference type="InterPro" id="IPR006474">
    <property type="entry name" value="Helicase_Cas3_CRISPR-ass_core"/>
</dbReference>
<dbReference type="InterPro" id="IPR014001">
    <property type="entry name" value="Helicase_ATP-bd"/>
</dbReference>
<feature type="domain" description="Helicase C-terminal" evidence="11">
    <location>
        <begin position="469"/>
        <end position="622"/>
    </location>
</feature>
<sequence>MNTTFWAKPDQLYDVHINAAYKAWKETVIAKKSLIQRVCKEFGFSEERFLKSSLLTVVLHDIGKNIEPFQRMMQAKRKGERFNKRENYRHELVSFPFALLGGLALFKQEGQLIGKLPIEALAILGHHKKIDPILQSFSREGVSEKPNYCDEGIKLAIIQAEKIFEKEGFSFPKISILNCNPYVEVTKLISYDGAFTKICEDYKNPQAIRITYLLLKAILHYADWHGSAGIDVNYSLKTHADDLFKEIEKRCVEKKIKFNGLRPFQEECGRTLCNVIAIAPTGSGKTEASLLWALNNLQNMGGGKLIYLLPTMVTANSIFTRLEDYFGKGNVGLTHSTASFMFQDEEDNPENVRNVLFDKSFIKPATVATIDQLLTSGFNSGKWALIEANAANSVIIIDEIHSYDSWTLGLIIESIKHFSKLGTRFMLMSATLPEYLINLFSKTLPNVNIIRDETLLNSCRNSYKIIDKNIDDAISEIENSVNRGTKTLVVVNNVAKCQELYKKLEYLNPMCYHSKFILRDRKEKEKYIDNQKLLIATQVVEVSLDIDFDTMFCECAPPDAIVQRAGRVNRKREKSDSWISIFKASDISKNIYDPEDSKLLERSFEIFKISPEKLTENDLIKIVEDVYSGIEIEKSQYFVDASKQYTVTQKRLMGIFDNPNREDKNDTTRKIEYLQVPVIPLIYKDEVLNSSPSQRRLYEVKMPYWYIQKHKEQHGDITFCDMKYDSVIGAQFTEDTQVSSLII</sequence>
<accession>A0A062V204</accession>
<feature type="domain" description="Helicase ATP-binding" evidence="10">
    <location>
        <begin position="266"/>
        <end position="450"/>
    </location>
</feature>
<dbReference type="SUPFAM" id="SSF52540">
    <property type="entry name" value="P-loop containing nucleoside triphosphate hydrolases"/>
    <property type="match status" value="1"/>
</dbReference>
<evidence type="ECO:0000256" key="8">
    <source>
        <dbReference type="ARBA" id="ARBA00022840"/>
    </source>
</evidence>
<evidence type="ECO:0000256" key="7">
    <source>
        <dbReference type="ARBA" id="ARBA00022806"/>
    </source>
</evidence>
<keyword evidence="6" id="KW-0378">Hydrolase</keyword>
<dbReference type="NCBIfam" id="TIGR01587">
    <property type="entry name" value="cas3_core"/>
    <property type="match status" value="1"/>
</dbReference>
<dbReference type="Pfam" id="PF22590">
    <property type="entry name" value="Cas3-like_C_2"/>
    <property type="match status" value="1"/>
</dbReference>
<dbReference type="GO" id="GO:0003676">
    <property type="term" value="F:nucleic acid binding"/>
    <property type="evidence" value="ECO:0007669"/>
    <property type="project" value="InterPro"/>
</dbReference>
<comment type="similarity">
    <text evidence="1">In the N-terminal section; belongs to the CRISPR-associated nuclease Cas3-HD family.</text>
</comment>
<gene>
    <name evidence="13" type="ORF">ANME2D_00195</name>
</gene>
<dbReference type="InterPro" id="IPR006483">
    <property type="entry name" value="CRISPR-assoc_Cas3_HD"/>
</dbReference>
<dbReference type="GO" id="GO:0005524">
    <property type="term" value="F:ATP binding"/>
    <property type="evidence" value="ECO:0007669"/>
    <property type="project" value="UniProtKB-KW"/>
</dbReference>
<dbReference type="Pfam" id="PF18019">
    <property type="entry name" value="Cas3_HD"/>
    <property type="match status" value="1"/>
</dbReference>
<evidence type="ECO:0000256" key="9">
    <source>
        <dbReference type="ARBA" id="ARBA00023118"/>
    </source>
</evidence>
<dbReference type="PROSITE" id="PS51643">
    <property type="entry name" value="HD_CAS3"/>
    <property type="match status" value="1"/>
</dbReference>
<name>A0A062V204_9EURY</name>
<comment type="similarity">
    <text evidence="2">In the central section; belongs to the CRISPR-associated helicase Cas3 family.</text>
</comment>
<proteinExistence type="inferred from homology"/>
<evidence type="ECO:0000256" key="5">
    <source>
        <dbReference type="ARBA" id="ARBA00022741"/>
    </source>
</evidence>
<keyword evidence="4" id="KW-0479">Metal-binding</keyword>
<dbReference type="Proteomes" id="UP000027153">
    <property type="component" value="Unassembled WGS sequence"/>
</dbReference>
<keyword evidence="14" id="KW-1185">Reference proteome</keyword>
<evidence type="ECO:0000256" key="1">
    <source>
        <dbReference type="ARBA" id="ARBA00006847"/>
    </source>
</evidence>
<reference evidence="13 14" key="1">
    <citation type="journal article" date="2013" name="Nature">
        <title>Anaerobic oxidation of methane coupled to nitrate reduction in a novel archaeal lineage.</title>
        <authorList>
            <person name="Haroon M.F."/>
            <person name="Hu S."/>
            <person name="Shi Y."/>
            <person name="Imelfort M."/>
            <person name="Keller J."/>
            <person name="Hugenholtz P."/>
            <person name="Yuan Z."/>
            <person name="Tyson G.W."/>
        </authorList>
    </citation>
    <scope>NUCLEOTIDE SEQUENCE [LARGE SCALE GENOMIC DNA]</scope>
    <source>
        <strain evidence="13 14">ANME-2d</strain>
    </source>
</reference>
<dbReference type="EMBL" id="JMIY01000001">
    <property type="protein sequence ID" value="KCZ73136.1"/>
    <property type="molecule type" value="Genomic_DNA"/>
</dbReference>
<dbReference type="Pfam" id="PF00270">
    <property type="entry name" value="DEAD"/>
    <property type="match status" value="1"/>
</dbReference>
<keyword evidence="8" id="KW-0067">ATP-binding</keyword>
<evidence type="ECO:0000259" key="10">
    <source>
        <dbReference type="PROSITE" id="PS51192"/>
    </source>
</evidence>
<dbReference type="SMART" id="SM00490">
    <property type="entry name" value="HELICc"/>
    <property type="match status" value="1"/>
</dbReference>
<dbReference type="GO" id="GO:0004519">
    <property type="term" value="F:endonuclease activity"/>
    <property type="evidence" value="ECO:0007669"/>
    <property type="project" value="UniProtKB-KW"/>
</dbReference>
<dbReference type="InterPro" id="IPR050079">
    <property type="entry name" value="DEAD_box_RNA_helicase"/>
</dbReference>
<protein>
    <submittedName>
        <fullName evidence="13">CRISPR-associated helicase Cas3/CRISPR-associated endonuclease Cas3-HD</fullName>
    </submittedName>
</protein>
<dbReference type="PROSITE" id="PS51194">
    <property type="entry name" value="HELICASE_CTER"/>
    <property type="match status" value="1"/>
</dbReference>
<evidence type="ECO:0000256" key="4">
    <source>
        <dbReference type="ARBA" id="ARBA00022723"/>
    </source>
</evidence>
<dbReference type="GO" id="GO:0003724">
    <property type="term" value="F:RNA helicase activity"/>
    <property type="evidence" value="ECO:0007669"/>
    <property type="project" value="TreeGrafter"/>
</dbReference>
<evidence type="ECO:0000256" key="2">
    <source>
        <dbReference type="ARBA" id="ARBA00009046"/>
    </source>
</evidence>
<feature type="domain" description="HD Cas3-type" evidence="12">
    <location>
        <begin position="6"/>
        <end position="226"/>
    </location>
</feature>